<proteinExistence type="inferred from homology"/>
<dbReference type="PRINTS" id="PR00380">
    <property type="entry name" value="KINESINHEAVY"/>
</dbReference>
<keyword evidence="6" id="KW-0505">Motor protein</keyword>
<dbReference type="Pfam" id="PF25782">
    <property type="entry name" value="TPR_CAND1"/>
    <property type="match status" value="1"/>
</dbReference>
<dbReference type="InterPro" id="IPR036961">
    <property type="entry name" value="Kinesin_motor_dom_sf"/>
</dbReference>
<feature type="region of interest" description="Disordered" evidence="8">
    <location>
        <begin position="1078"/>
        <end position="1104"/>
    </location>
</feature>
<dbReference type="SUPFAM" id="SSF52540">
    <property type="entry name" value="P-loop containing nucleoside triphosphate hydrolases"/>
    <property type="match status" value="1"/>
</dbReference>
<dbReference type="PROSITE" id="PS00411">
    <property type="entry name" value="KINESIN_MOTOR_1"/>
    <property type="match status" value="1"/>
</dbReference>
<evidence type="ECO:0000313" key="11">
    <source>
        <dbReference type="Proteomes" id="UP001648503"/>
    </source>
</evidence>
<evidence type="ECO:0000256" key="8">
    <source>
        <dbReference type="SAM" id="MobiDB-lite"/>
    </source>
</evidence>
<evidence type="ECO:0000259" key="9">
    <source>
        <dbReference type="PROSITE" id="PS50067"/>
    </source>
</evidence>
<feature type="region of interest" description="Disordered" evidence="8">
    <location>
        <begin position="444"/>
        <end position="487"/>
    </location>
</feature>
<evidence type="ECO:0000256" key="4">
    <source>
        <dbReference type="ARBA" id="ARBA00022786"/>
    </source>
</evidence>
<dbReference type="InterPro" id="IPR013932">
    <property type="entry name" value="TATA-bd_TIP120"/>
</dbReference>
<feature type="coiled-coil region" evidence="7">
    <location>
        <begin position="562"/>
        <end position="596"/>
    </location>
</feature>
<evidence type="ECO:0000256" key="3">
    <source>
        <dbReference type="ARBA" id="ARBA00022741"/>
    </source>
</evidence>
<name>A0ABQ8FNB0_9FUNG</name>
<keyword evidence="11" id="KW-1185">Reference proteome</keyword>
<dbReference type="Gene3D" id="3.40.850.10">
    <property type="entry name" value="Kinesin motor domain"/>
    <property type="match status" value="1"/>
</dbReference>
<accession>A0ABQ8FNB0</accession>
<dbReference type="Pfam" id="PF08623">
    <property type="entry name" value="TIP120"/>
    <property type="match status" value="1"/>
</dbReference>
<dbReference type="EMBL" id="JAFCIX010000016">
    <property type="protein sequence ID" value="KAH6601188.1"/>
    <property type="molecule type" value="Genomic_DNA"/>
</dbReference>
<evidence type="ECO:0000313" key="10">
    <source>
        <dbReference type="EMBL" id="KAH6601188.1"/>
    </source>
</evidence>
<organism evidence="10 11">
    <name type="scientific">Batrachochytrium salamandrivorans</name>
    <dbReference type="NCBI Taxonomy" id="1357716"/>
    <lineage>
        <taxon>Eukaryota</taxon>
        <taxon>Fungi</taxon>
        <taxon>Fungi incertae sedis</taxon>
        <taxon>Chytridiomycota</taxon>
        <taxon>Chytridiomycota incertae sedis</taxon>
        <taxon>Chytridiomycetes</taxon>
        <taxon>Rhizophydiales</taxon>
        <taxon>Rhizophydiales incertae sedis</taxon>
        <taxon>Batrachochytrium</taxon>
    </lineage>
</organism>
<dbReference type="InterPro" id="IPR016024">
    <property type="entry name" value="ARM-type_fold"/>
</dbReference>
<dbReference type="Proteomes" id="UP001648503">
    <property type="component" value="Unassembled WGS sequence"/>
</dbReference>
<keyword evidence="7" id="KW-0175">Coiled coil</keyword>
<dbReference type="InterPro" id="IPR039852">
    <property type="entry name" value="CAND1/CAND2"/>
</dbReference>
<keyword evidence="5 6" id="KW-0067">ATP-binding</keyword>
<sequence>MTPKSKHVKVVIRTRPTSSFAQDIITFGEDKKSLHIHIPKNEEWGFINNQQENWDFKFDNIMHNSSQEGVYENCGGPIIKSLLDGYNATIMAYGQTGAGKTFTMTGASENYKHRGLIPRAISHLYNEIAQRSTLSFTVRISYLEVYNEQMIDLLAPTTGVSISDNLTVVEEKNGSTHVKGLKIENANNEEEALNLLFEGETNRSISEHQLNKGSTRSHCIFTVYIESRSHIESSEKIVTSKLNLVDLAGSERLSKTETKGKSLKEATYINRSLTYLEQVIIALSDKKRDHIPFRQSKMTHVLRDSLGGNCNTLMIANIWGEQEHIEETISTLRFATRMMCVATSPEINIHYDPQALIKKYEREIKELKQELSMHDTLCNRSHIQYEQFSETQRHDLGRLVRAYIDNEEDELEIINLRQIKEVLSIFRLKYKSLEGELEGVQQRALKQVSENPTGSKESSFDPHLDPGLSSGGSRKVAAYDADGDEGVGDVESSGFGIGLAPSGMRYQQGVTNGGTFSVTSGGSIRERKTGATPLSRADEFEAFKCSKGAELNRILAENKLALREKRRVAKELAESVNQITQELNELKGSLDQKTDAHIKNSGSEDIIIDEDKYIMLNTQKQLKTKYKEKYDSLHATRIEVEYCTKITDQSRQKLMSEFEQWYESIYGSQNTDGGGTGVEDVLDIGEKFDILQMERMSKEDPDSLPYYNARKSTERRSQRVASKRGGISLAPRGGMRVVSAMANSNPAYTVSQLLDKMTSSDSDFRFMAVNDLTVEVTKDYFILDEGTERKLVTAVLKLIDDKNGEVQNMAVKCLVPLVRKARESQTQVILEELCKMLATVEADNEGLRDIAGIALKTVILELPLDAPFLGGLVRRLIPNMLDQLQRASTSPTPSSDQTLLDIIDILSEIVSRLGFFLSLSADANARLLQQKSIQTFYPLLDNPRPAIRKRVIIAIGSLVLHLADDLFDSLLKQIISDIVLKSENSSASPNLQKLQSLISCSATISRASPSRFSPFLPEILQLVLKNATLDDTDLREQCIQAVESFIICNPSSVKQQMPEIIKLVLEYIKYDPNYLVEDDDNEEIGDEEEDEEVDDEENYSDDDDVSWKVRRSSAKLLSSLISTCPDLLLKSYSDVAVGLIRRFSEREESVRIDILNTFITLLQQTLPGKLPHSTPAHSVSDMADTDDSPLLSQLGVLVPRIVKALTKQLVGKSIPTRSTGFMVLKQLVLVLCGGMNECLGAIIPAIEHSLSNVCAGVGGGHGSTTNTNLKIEILEFLKVLLTNHEPVLFYPHMSRLVPSVLSAENDTFYKIRAEAFSVMAVLIKTLRPFGAGCISKELTFDKKQAGEGSNLIPTPPSSNLPFISSILKFTLRCMEATDTSAEVKENVISTLGVLIFQAGDLIPPTDFSLKVVPLIVDRLKSEVTRLVTIRCITYFVGSPLAVPPLPTLSEFIPYLPVIVSEISDQLRKSHRQLRIAAVVALDAIVCRFNCQDMYGDILNVLHDMLTTDSDLQVLPLALSLLISMMRHGNARATSQLIQPQVVPAIIRIVCDTPHLVSGGASLDLLLEFWAMLVGNGADDQFSTCVEGLFDRVYSCSSKEAYPIVSKSIAALATSNTPDAMALLQKLMLDVVAVPGDQNTRYLALLSIGEIGNRRDLSQVAPTLHDTLFGLFDSPSEDIKTAAAFAVGNIASGNLLLYLPMIVEAVRAATIHQYLPLLALKEVIEVSLTTESARSTMSPFVPTIWQVLFDKSDTELEDITRNTVAECLGLISTADATTFLPQLRSLLTSTKATTRATVVSAVRYTFSTHRGGRADAYRLLLAPFLVDFLRLVQDPDLNVRRVTIGVLNAAAHSTPQLIGHFLPELLPLLYQETFVKDSLIHIVEMGPFKHKIDTGLDTRKSAFECMYTLLDACFVNIEVDAFIQRAIAGIADPAHEIKLISHLMVQRLTVVAPAAISTFLDSIADMLKVTLTLKIKPSAVKQEIEKHRELMHTACKSLVLLAGVRTRCSGAYSGMTQDDMPKFAELLKETKTPGAVCYDIFGSVQIEVAAATNVSSVSTSRA</sequence>
<dbReference type="Gene3D" id="1.25.10.10">
    <property type="entry name" value="Leucine-rich Repeat Variant"/>
    <property type="match status" value="1"/>
</dbReference>
<dbReference type="InterPro" id="IPR001752">
    <property type="entry name" value="Kinesin_motor_dom"/>
</dbReference>
<protein>
    <recommendedName>
        <fullName evidence="9">Kinesin motor domain-containing protein</fullName>
    </recommendedName>
</protein>
<dbReference type="InterPro" id="IPR019821">
    <property type="entry name" value="Kinesin_motor_CS"/>
</dbReference>
<comment type="similarity">
    <text evidence="6">Belongs to the TRAFAC class myosin-kinesin ATPase superfamily. Kinesin family.</text>
</comment>
<feature type="compositionally biased region" description="Polar residues" evidence="8">
    <location>
        <begin position="448"/>
        <end position="457"/>
    </location>
</feature>
<keyword evidence="3 6" id="KW-0547">Nucleotide-binding</keyword>
<dbReference type="Pfam" id="PF23735">
    <property type="entry name" value="KIF9"/>
    <property type="match status" value="1"/>
</dbReference>
<evidence type="ECO:0000256" key="7">
    <source>
        <dbReference type="SAM" id="Coils"/>
    </source>
</evidence>
<dbReference type="Pfam" id="PF00225">
    <property type="entry name" value="Kinesin"/>
    <property type="match status" value="1"/>
</dbReference>
<dbReference type="SUPFAM" id="SSF48371">
    <property type="entry name" value="ARM repeat"/>
    <property type="match status" value="1"/>
</dbReference>
<dbReference type="PANTHER" id="PTHR12696">
    <property type="entry name" value="TIP120"/>
    <property type="match status" value="1"/>
</dbReference>
<gene>
    <name evidence="10" type="ORF">BASA50_001713</name>
</gene>
<dbReference type="SMART" id="SM00129">
    <property type="entry name" value="KISc"/>
    <property type="match status" value="1"/>
</dbReference>
<evidence type="ECO:0000256" key="5">
    <source>
        <dbReference type="ARBA" id="ARBA00022840"/>
    </source>
</evidence>
<dbReference type="InterPro" id="IPR027417">
    <property type="entry name" value="P-loop_NTPase"/>
</dbReference>
<dbReference type="PROSITE" id="PS50067">
    <property type="entry name" value="KINESIN_MOTOR_2"/>
    <property type="match status" value="1"/>
</dbReference>
<evidence type="ECO:0000256" key="6">
    <source>
        <dbReference type="PROSITE-ProRule" id="PRU00283"/>
    </source>
</evidence>
<keyword evidence="2" id="KW-0677">Repeat</keyword>
<dbReference type="InterPro" id="IPR011989">
    <property type="entry name" value="ARM-like"/>
</dbReference>
<feature type="binding site" evidence="6">
    <location>
        <begin position="94"/>
        <end position="101"/>
    </location>
    <ligand>
        <name>ATP</name>
        <dbReference type="ChEBI" id="CHEBI:30616"/>
    </ligand>
</feature>
<feature type="region of interest" description="Disordered" evidence="8">
    <location>
        <begin position="701"/>
        <end position="725"/>
    </location>
</feature>
<evidence type="ECO:0000256" key="2">
    <source>
        <dbReference type="ARBA" id="ARBA00022737"/>
    </source>
</evidence>
<keyword evidence="4" id="KW-0833">Ubl conjugation pathway</keyword>
<feature type="domain" description="Kinesin motor" evidence="9">
    <location>
        <begin position="7"/>
        <end position="341"/>
    </location>
</feature>
<evidence type="ECO:0000256" key="1">
    <source>
        <dbReference type="ARBA" id="ARBA00007657"/>
    </source>
</evidence>
<comment type="similarity">
    <text evidence="1">Belongs to the CAND family.</text>
</comment>
<dbReference type="InterPro" id="IPR056524">
    <property type="entry name" value="KIF6/9_C"/>
</dbReference>
<reference evidence="10 11" key="1">
    <citation type="submission" date="2021-02" db="EMBL/GenBank/DDBJ databases">
        <title>Variation within the Batrachochytrium salamandrivorans European outbreak.</title>
        <authorList>
            <person name="Kelly M."/>
            <person name="Pasmans F."/>
            <person name="Shea T.P."/>
            <person name="Munoz J.F."/>
            <person name="Carranza S."/>
            <person name="Cuomo C.A."/>
            <person name="Martel A."/>
        </authorList>
    </citation>
    <scope>NUCLEOTIDE SEQUENCE [LARGE SCALE GENOMIC DNA]</scope>
    <source>
        <strain evidence="10 11">AMFP18/2</strain>
    </source>
</reference>
<comment type="caution">
    <text evidence="10">The sequence shown here is derived from an EMBL/GenBank/DDBJ whole genome shotgun (WGS) entry which is preliminary data.</text>
</comment>